<organism evidence="1">
    <name type="scientific">Siphoviridae sp. ctXZQ9</name>
    <dbReference type="NCBI Taxonomy" id="2825545"/>
    <lineage>
        <taxon>Viruses</taxon>
        <taxon>Duplodnaviria</taxon>
        <taxon>Heunggongvirae</taxon>
        <taxon>Uroviricota</taxon>
        <taxon>Caudoviricetes</taxon>
    </lineage>
</organism>
<accession>A0A8S5P287</accession>
<dbReference type="EMBL" id="BK015310">
    <property type="protein sequence ID" value="DAE00752.1"/>
    <property type="molecule type" value="Genomic_DNA"/>
</dbReference>
<proteinExistence type="predicted"/>
<name>A0A8S5P287_9CAUD</name>
<sequence length="427" mass="49166">MKVAQIKSAPQFESRDWRQYGIQTYGDTNDFPQTVSEIVQASKTGNACLSIYNDFVYGHGFKDPGIYKLRVNKEGEKLDKILRMVCKDFTLWHGFAIHINYNMNFRVSSIHHIPFESLRLAKADDDGFIGRTAYHPDWGHRDKTRSRWSPSDIEWFHLFNPDPEVILNQVEEAGGWDNYNGQILYFSGDSEGSPSYPVPVFIAEMTDMRTEEALANVAGRNACSNFLSAGILVDIKDETQDESQVNETQEELNKFQGDENTSQLWYIQCKSKDEVPQFIRFSGENYDKAFEVTQRVIPENIGQAFKQPPILRAVDVGANFGADLMTNAYKYYNSVTVRERQQLEETFVSIFEYWWAPLENPDFAIQSLTYNAGESIADRIGKDNMTQVLEIIRDQMLSTVQKRNMLKLIYGLYDEEIIKLMPDDTQL</sequence>
<protein>
    <submittedName>
        <fullName evidence="1">HK97 Family Phage Portal Protein</fullName>
    </submittedName>
</protein>
<reference evidence="1" key="1">
    <citation type="journal article" date="2021" name="Proc. Natl. Acad. Sci. U.S.A.">
        <title>A Catalog of Tens of Thousands of Viruses from Human Metagenomes Reveals Hidden Associations with Chronic Diseases.</title>
        <authorList>
            <person name="Tisza M.J."/>
            <person name="Buck C.B."/>
        </authorList>
    </citation>
    <scope>NUCLEOTIDE SEQUENCE</scope>
    <source>
        <strain evidence="1">CtXZQ9</strain>
    </source>
</reference>
<evidence type="ECO:0000313" key="1">
    <source>
        <dbReference type="EMBL" id="DAE00752.1"/>
    </source>
</evidence>